<evidence type="ECO:0000313" key="1">
    <source>
        <dbReference type="EMBL" id="KAI6090416.1"/>
    </source>
</evidence>
<reference evidence="1 2" key="1">
    <citation type="journal article" date="2022" name="New Phytol.">
        <title>Ecological generalism drives hyperdiversity of secondary metabolite gene clusters in xylarialean endophytes.</title>
        <authorList>
            <person name="Franco M.E.E."/>
            <person name="Wisecaver J.H."/>
            <person name="Arnold A.E."/>
            <person name="Ju Y.M."/>
            <person name="Slot J.C."/>
            <person name="Ahrendt S."/>
            <person name="Moore L.P."/>
            <person name="Eastman K.E."/>
            <person name="Scott K."/>
            <person name="Konkel Z."/>
            <person name="Mondo S.J."/>
            <person name="Kuo A."/>
            <person name="Hayes R.D."/>
            <person name="Haridas S."/>
            <person name="Andreopoulos B."/>
            <person name="Riley R."/>
            <person name="LaButti K."/>
            <person name="Pangilinan J."/>
            <person name="Lipzen A."/>
            <person name="Amirebrahimi M."/>
            <person name="Yan J."/>
            <person name="Adam C."/>
            <person name="Keymanesh K."/>
            <person name="Ng V."/>
            <person name="Louie K."/>
            <person name="Northen T."/>
            <person name="Drula E."/>
            <person name="Henrissat B."/>
            <person name="Hsieh H.M."/>
            <person name="Youens-Clark K."/>
            <person name="Lutzoni F."/>
            <person name="Miadlikowska J."/>
            <person name="Eastwood D.C."/>
            <person name="Hamelin R.C."/>
            <person name="Grigoriev I.V."/>
            <person name="U'Ren J.M."/>
        </authorList>
    </citation>
    <scope>NUCLEOTIDE SEQUENCE [LARGE SCALE GENOMIC DNA]</scope>
    <source>
        <strain evidence="1 2">ER1909</strain>
    </source>
</reference>
<evidence type="ECO:0000313" key="2">
    <source>
        <dbReference type="Proteomes" id="UP001497680"/>
    </source>
</evidence>
<sequence length="306" mass="31296">MASLRVVLAALALVVLAAASSTAASQNITTYVPECSWQCLEDSLAAVCSGPTDAECLCDNIMKIGPGSRTCVSSDCSGNTTATIAAYHAGYVSYCNDTGHAVDESGHFPPGYSWGAGSQWSTTMATSTSTSMSAAATSTSSPSTTAAAPTAASDSAGGSRGGGGDGSSDLSKGAIAGIAVGGGIACILISGALLFLAFRLGKKHYKKKHEKELQQGPSSRPEEHGGDDDIPKEVEATQTQQQQQPNAQLDGTPINELHAGHAGHAGYAVSGLDPIKELPTHERPAELSAEPISHYDSPVLPPSHWR</sequence>
<gene>
    <name evidence="1" type="ORF">F4821DRAFT_229276</name>
</gene>
<protein>
    <submittedName>
        <fullName evidence="1">Uncharacterized protein</fullName>
    </submittedName>
</protein>
<comment type="caution">
    <text evidence="1">The sequence shown here is derived from an EMBL/GenBank/DDBJ whole genome shotgun (WGS) entry which is preliminary data.</text>
</comment>
<dbReference type="EMBL" id="MU394291">
    <property type="protein sequence ID" value="KAI6090416.1"/>
    <property type="molecule type" value="Genomic_DNA"/>
</dbReference>
<dbReference type="Proteomes" id="UP001497680">
    <property type="component" value="Unassembled WGS sequence"/>
</dbReference>
<keyword evidence="2" id="KW-1185">Reference proteome</keyword>
<organism evidence="1 2">
    <name type="scientific">Hypoxylon rubiginosum</name>
    <dbReference type="NCBI Taxonomy" id="110542"/>
    <lineage>
        <taxon>Eukaryota</taxon>
        <taxon>Fungi</taxon>
        <taxon>Dikarya</taxon>
        <taxon>Ascomycota</taxon>
        <taxon>Pezizomycotina</taxon>
        <taxon>Sordariomycetes</taxon>
        <taxon>Xylariomycetidae</taxon>
        <taxon>Xylariales</taxon>
        <taxon>Hypoxylaceae</taxon>
        <taxon>Hypoxylon</taxon>
    </lineage>
</organism>
<accession>A0ACC0DCQ6</accession>
<proteinExistence type="predicted"/>
<name>A0ACC0DCQ6_9PEZI</name>